<keyword evidence="1" id="KW-0472">Membrane</keyword>
<feature type="transmembrane region" description="Helical" evidence="1">
    <location>
        <begin position="617"/>
        <end position="641"/>
    </location>
</feature>
<evidence type="ECO:0008006" key="4">
    <source>
        <dbReference type="Google" id="ProtNLM"/>
    </source>
</evidence>
<keyword evidence="1" id="KW-1133">Transmembrane helix</keyword>
<evidence type="ECO:0000313" key="2">
    <source>
        <dbReference type="EMBL" id="MEE2054652.1"/>
    </source>
</evidence>
<feature type="transmembrane region" description="Helical" evidence="1">
    <location>
        <begin position="229"/>
        <end position="253"/>
    </location>
</feature>
<comment type="caution">
    <text evidence="2">The sequence shown here is derived from an EMBL/GenBank/DDBJ whole genome shotgun (WGS) entry which is preliminary data.</text>
</comment>
<evidence type="ECO:0000256" key="1">
    <source>
        <dbReference type="SAM" id="Phobius"/>
    </source>
</evidence>
<dbReference type="Proteomes" id="UP001348641">
    <property type="component" value="Unassembled WGS sequence"/>
</dbReference>
<dbReference type="RefSeq" id="WP_330161481.1">
    <property type="nucleotide sequence ID" value="NZ_JAUUCC010000123.1"/>
</dbReference>
<name>A0ABU7L007_9ACTN</name>
<feature type="transmembrane region" description="Helical" evidence="1">
    <location>
        <begin position="536"/>
        <end position="558"/>
    </location>
</feature>
<feature type="transmembrane region" description="Helical" evidence="1">
    <location>
        <begin position="477"/>
        <end position="499"/>
    </location>
</feature>
<reference evidence="2 3" key="1">
    <citation type="submission" date="2023-07" db="EMBL/GenBank/DDBJ databases">
        <authorList>
            <person name="Girao M."/>
            <person name="Carvalho M.F."/>
        </authorList>
    </citation>
    <scope>NUCLEOTIDE SEQUENCE [LARGE SCALE GENOMIC DNA]</scope>
    <source>
        <strain evidence="2 3">66/93</strain>
    </source>
</reference>
<keyword evidence="1" id="KW-0812">Transmembrane</keyword>
<gene>
    <name evidence="2" type="ORF">Q8A49_29560</name>
</gene>
<feature type="transmembrane region" description="Helical" evidence="1">
    <location>
        <begin position="505"/>
        <end position="524"/>
    </location>
</feature>
<feature type="transmembrane region" description="Helical" evidence="1">
    <location>
        <begin position="715"/>
        <end position="735"/>
    </location>
</feature>
<sequence length="1299" mass="137165">MAGEFTAGDVIVPVSPDAKGFITDLRKDILGGAYKLGTEIGADIDRGIKDALRGVYEPLREETKKQQKQAPKDGAAQGGAFAQGFKKSLTTALKTLPKAELDANAGPARREVQRLRAQMETLADKTIGVDVDAAAAVAELQSIQGQLARLGEGADMEVRADTAQASAQLDVLLAKVAELEGREHNVTVTATTAGAQAQLGAVGAQAQALEADDVDIDVDVDAAAATAGLLALGVAAAGVSAIPVGAVLGAGLVAMLGPLGAVTAGFGALALVAAPAVADIANALELQEAAATGGAEAVQAYEAALADMSPAARELMGDFTDLRDAFTAWSEELQPEILPVFSQGLGMVQDSLSGLTPLAQGAAAAVSTLLTDMDAAFASTWWDGFGERFAASVEPSTVSLGHILGNVGTGFAGIVNAWLPYAPEFLGYLERITSEFARWGQDLDGSEGLTSFMDYVREAAPVVEGFLARLWGALTNLTTSLAPLGPLVLGSFGLLLWAVESMPPEMLLGLAVGIGGVVGAVKAWQLAQVALNAAMALNPVGAVVLAVIALIGAAVWAYNTFDEFRAVVDGAWAGIQSIAQDVWHNTLKPLFEELRTVITEQIMPSVLQMWRDVFQPALTAIGAVATWVFMNVLLPAFRLYVAYVQNIFIPLVIWLWQNVVVPAFNAIASVISWAWTTIIKPTFATLVGFVRDVLIPIFLWLWQKVITPAWKGISLAVKIAWGIIKIIFATIRWTISNVLAPVFRWLYNTIIKPVWDRIKNAISTVWNFVRDKVFAPMNTGAGRLGEAFEAARKLIKKAWDGIKSAARAPVRFLIEQVYMGGIKPMWDKVADLVGADKLPSVSLPRGFARGGILPGTSTWRQGDDQLVPMRQGEGVAVSEAMKVPALRSELLRWNSIGVSGGTAALRRYAGQGFARGGIFGGDTSGIRMPDIGELLVDLATKGASAFAGLGSWESALNVVVNPVRSALSQIGTRGLPGIPYMAVGSIRDQLVKWLDGNAIGGGEGGAGVGSAKGMPGRVIALARAAVGRYPEQPPGSNRNAITSWFGMNSQPWCAMFISWLFAQAGSSGSLGRAKKTAWTGDYYGSGMQRVSNRLPGDVLVYGTRHVNLALGGRATIGGNESNNVRYSSSYGGSPAIFRPAWAPASRGYARGGVVGSDMLTRSMLRKIGRQDEQVSFMRGYASGTTGARRGLAWVGEQGPELVDFRGGEQVYPHETSQVLAGVLGLGADEGYAQGTAPSYRGVGRVDRALRDTDTLTRRYQSADRATVINVQPPPATVGQLVDGVAKGVRKANRAGKYRR</sequence>
<feature type="transmembrane region" description="Helical" evidence="1">
    <location>
        <begin position="682"/>
        <end position="703"/>
    </location>
</feature>
<protein>
    <recommendedName>
        <fullName evidence="4">Tape measure protein</fullName>
    </recommendedName>
</protein>
<proteinExistence type="predicted"/>
<feature type="transmembrane region" description="Helical" evidence="1">
    <location>
        <begin position="259"/>
        <end position="278"/>
    </location>
</feature>
<dbReference type="EMBL" id="JAUUCC010000123">
    <property type="protein sequence ID" value="MEE2054652.1"/>
    <property type="molecule type" value="Genomic_DNA"/>
</dbReference>
<accession>A0ABU7L007</accession>
<evidence type="ECO:0000313" key="3">
    <source>
        <dbReference type="Proteomes" id="UP001348641"/>
    </source>
</evidence>
<feature type="transmembrane region" description="Helical" evidence="1">
    <location>
        <begin position="653"/>
        <end position="676"/>
    </location>
</feature>
<organism evidence="2 3">
    <name type="scientific">Nocardiopsis tropica</name>
    <dbReference type="NCBI Taxonomy" id="109330"/>
    <lineage>
        <taxon>Bacteria</taxon>
        <taxon>Bacillati</taxon>
        <taxon>Actinomycetota</taxon>
        <taxon>Actinomycetes</taxon>
        <taxon>Streptosporangiales</taxon>
        <taxon>Nocardiopsidaceae</taxon>
        <taxon>Nocardiopsis</taxon>
    </lineage>
</organism>